<evidence type="ECO:0000256" key="7">
    <source>
        <dbReference type="ARBA" id="ARBA00023136"/>
    </source>
</evidence>
<keyword evidence="7 8" id="KW-0472">Membrane</keyword>
<evidence type="ECO:0000313" key="10">
    <source>
        <dbReference type="EMBL" id="KAJ8766130.1"/>
    </source>
</evidence>
<evidence type="ECO:0000256" key="8">
    <source>
        <dbReference type="RuleBase" id="RU361233"/>
    </source>
</evidence>
<gene>
    <name evidence="10" type="ORF">K2173_021647</name>
</gene>
<evidence type="ECO:0000256" key="2">
    <source>
        <dbReference type="ARBA" id="ARBA00007651"/>
    </source>
</evidence>
<accession>A0AAV8TIQ1</accession>
<sequence>MKQEGEVVVLACRSMAGVLQSTNSISQHSFPTPSPFSFSVASQRPSIKVCSLLLRFLALLLSFTSAVSLAAPSTKQLALEPSTFNQYSQLMYCFIVSILVFLYSAFQLFKGICDIAHRGILISDVISDYMSFILDQLEGYLLISSCSVAILTIQQIAKPAPLWKAAIISTSMSLATFLVTAISCLLSGYKLCTRIIW</sequence>
<keyword evidence="6 8" id="KW-1133">Transmembrane helix</keyword>
<evidence type="ECO:0000256" key="1">
    <source>
        <dbReference type="ARBA" id="ARBA00004651"/>
    </source>
</evidence>
<keyword evidence="5 8" id="KW-0812">Transmembrane</keyword>
<proteinExistence type="inferred from homology"/>
<dbReference type="PANTHER" id="PTHR33573">
    <property type="entry name" value="CASP-LIKE PROTEIN 4A4"/>
    <property type="match status" value="1"/>
</dbReference>
<feature type="transmembrane region" description="Helical" evidence="8">
    <location>
        <begin position="139"/>
        <end position="157"/>
    </location>
</feature>
<feature type="domain" description="Casparian strip membrane protein" evidence="9">
    <location>
        <begin position="46"/>
        <end position="151"/>
    </location>
</feature>
<dbReference type="InterPro" id="IPR006702">
    <property type="entry name" value="CASP_dom"/>
</dbReference>
<name>A0AAV8TIQ1_9ROSI</name>
<organism evidence="10 11">
    <name type="scientific">Erythroxylum novogranatense</name>
    <dbReference type="NCBI Taxonomy" id="1862640"/>
    <lineage>
        <taxon>Eukaryota</taxon>
        <taxon>Viridiplantae</taxon>
        <taxon>Streptophyta</taxon>
        <taxon>Embryophyta</taxon>
        <taxon>Tracheophyta</taxon>
        <taxon>Spermatophyta</taxon>
        <taxon>Magnoliopsida</taxon>
        <taxon>eudicotyledons</taxon>
        <taxon>Gunneridae</taxon>
        <taxon>Pentapetalae</taxon>
        <taxon>rosids</taxon>
        <taxon>fabids</taxon>
        <taxon>Malpighiales</taxon>
        <taxon>Erythroxylaceae</taxon>
        <taxon>Erythroxylum</taxon>
    </lineage>
</organism>
<evidence type="ECO:0000256" key="4">
    <source>
        <dbReference type="ARBA" id="ARBA00022475"/>
    </source>
</evidence>
<comment type="similarity">
    <text evidence="2 8">Belongs to the Casparian strip membrane proteins (CASP) family.</text>
</comment>
<dbReference type="EMBL" id="JAIWQS010000005">
    <property type="protein sequence ID" value="KAJ8766130.1"/>
    <property type="molecule type" value="Genomic_DNA"/>
</dbReference>
<keyword evidence="4 8" id="KW-1003">Cell membrane</keyword>
<feature type="transmembrane region" description="Helical" evidence="8">
    <location>
        <begin position="163"/>
        <end position="186"/>
    </location>
</feature>
<evidence type="ECO:0000259" key="9">
    <source>
        <dbReference type="Pfam" id="PF04535"/>
    </source>
</evidence>
<feature type="transmembrane region" description="Helical" evidence="8">
    <location>
        <begin position="89"/>
        <end position="109"/>
    </location>
</feature>
<dbReference type="Pfam" id="PF04535">
    <property type="entry name" value="CASP_dom"/>
    <property type="match status" value="1"/>
</dbReference>
<keyword evidence="11" id="KW-1185">Reference proteome</keyword>
<feature type="transmembrane region" description="Helical" evidence="8">
    <location>
        <begin position="52"/>
        <end position="69"/>
    </location>
</feature>
<evidence type="ECO:0000313" key="11">
    <source>
        <dbReference type="Proteomes" id="UP001159364"/>
    </source>
</evidence>
<comment type="subcellular location">
    <subcellularLocation>
        <location evidence="1 8">Cell membrane</location>
        <topology evidence="1 8">Multi-pass membrane protein</topology>
    </subcellularLocation>
</comment>
<dbReference type="Proteomes" id="UP001159364">
    <property type="component" value="Linkage Group LG05"/>
</dbReference>
<evidence type="ECO:0000256" key="3">
    <source>
        <dbReference type="ARBA" id="ARBA00011489"/>
    </source>
</evidence>
<reference evidence="10 11" key="1">
    <citation type="submission" date="2021-09" db="EMBL/GenBank/DDBJ databases">
        <title>Genomic insights and catalytic innovation underlie evolution of tropane alkaloids biosynthesis.</title>
        <authorList>
            <person name="Wang Y.-J."/>
            <person name="Tian T."/>
            <person name="Huang J.-P."/>
            <person name="Huang S.-X."/>
        </authorList>
    </citation>
    <scope>NUCLEOTIDE SEQUENCE [LARGE SCALE GENOMIC DNA]</scope>
    <source>
        <strain evidence="10">KIB-2018</strain>
        <tissue evidence="10">Leaf</tissue>
    </source>
</reference>
<protein>
    <recommendedName>
        <fullName evidence="8">CASP-like protein</fullName>
    </recommendedName>
</protein>
<dbReference type="GO" id="GO:0005886">
    <property type="term" value="C:plasma membrane"/>
    <property type="evidence" value="ECO:0007669"/>
    <property type="project" value="UniProtKB-SubCell"/>
</dbReference>
<comment type="caution">
    <text evidence="10">The sequence shown here is derived from an EMBL/GenBank/DDBJ whole genome shotgun (WGS) entry which is preliminary data.</text>
</comment>
<evidence type="ECO:0000256" key="6">
    <source>
        <dbReference type="ARBA" id="ARBA00022989"/>
    </source>
</evidence>
<dbReference type="PANTHER" id="PTHR33573:SF15">
    <property type="entry name" value="CASP-LIKE PROTEIN 4A4"/>
    <property type="match status" value="1"/>
</dbReference>
<dbReference type="AlphaFoldDB" id="A0AAV8TIQ1"/>
<evidence type="ECO:0000256" key="5">
    <source>
        <dbReference type="ARBA" id="ARBA00022692"/>
    </source>
</evidence>
<comment type="subunit">
    <text evidence="3 8">Homodimer and heterodimers.</text>
</comment>